<dbReference type="InterPro" id="IPR005198">
    <property type="entry name" value="Glyco_hydro_76"/>
</dbReference>
<evidence type="ECO:0008006" key="3">
    <source>
        <dbReference type="Google" id="ProtNLM"/>
    </source>
</evidence>
<dbReference type="Pfam" id="PF03663">
    <property type="entry name" value="Glyco_hydro_76"/>
    <property type="match status" value="1"/>
</dbReference>
<protein>
    <recommendedName>
        <fullName evidence="3">Glycoside hydrolase family 76 protein</fullName>
    </recommendedName>
</protein>
<dbReference type="Proteomes" id="UP000054270">
    <property type="component" value="Unassembled WGS sequence"/>
</dbReference>
<dbReference type="EMBL" id="KN817692">
    <property type="protein sequence ID" value="KJA14158.1"/>
    <property type="molecule type" value="Genomic_DNA"/>
</dbReference>
<dbReference type="AlphaFoldDB" id="A0A0D2LTN0"/>
<dbReference type="SUPFAM" id="SSF48208">
    <property type="entry name" value="Six-hairpin glycosidases"/>
    <property type="match status" value="1"/>
</dbReference>
<dbReference type="STRING" id="945553.A0A0D2LTN0"/>
<name>A0A0D2LTN0_HYPSF</name>
<dbReference type="OMA" id="QISGRCE"/>
<proteinExistence type="predicted"/>
<keyword evidence="2" id="KW-1185">Reference proteome</keyword>
<dbReference type="GO" id="GO:0005975">
    <property type="term" value="P:carbohydrate metabolic process"/>
    <property type="evidence" value="ECO:0007669"/>
    <property type="project" value="InterPro"/>
</dbReference>
<evidence type="ECO:0000313" key="1">
    <source>
        <dbReference type="EMBL" id="KJA14158.1"/>
    </source>
</evidence>
<evidence type="ECO:0000313" key="2">
    <source>
        <dbReference type="Proteomes" id="UP000054270"/>
    </source>
</evidence>
<dbReference type="PANTHER" id="PTHR47791">
    <property type="entry name" value="MEIOTICALLY UP-REGULATED GENE 191 PROTEIN"/>
    <property type="match status" value="1"/>
</dbReference>
<dbReference type="Gene3D" id="1.50.10.20">
    <property type="match status" value="1"/>
</dbReference>
<dbReference type="PANTHER" id="PTHR47791:SF3">
    <property type="entry name" value="MEIOTICALLY UP-REGULATED GENE 191 PROTEIN"/>
    <property type="match status" value="1"/>
</dbReference>
<sequence>MTQLDSSTGQFANIGYWQAGNVWTAMAIQDELTTTQTNKADVVQNLNLVFGLFSNYDQFGGKFQFNDDALWWATAAMYASKAYNNTQLLDNAVSTWNSVSQFQITQAQAEAGSTPLKDFAIEGTCDGVTMAGGVFWRPTSDDTSVNSITTGLFLTLSAYLAEKTGDPKYTNASILSANWIRAHNLNTDDIVLDTVSASDCSRSPATWIFTYNTGKFIEGLSVLENVTGDSQWNALMLSIIAAAVENTSWQGANGIVTEGADNTQNNDDIGFKAVYIRGLREAFRRAPENSLLRTLIHSYVDVQYNALLDLAANGSFYSAAWAGPVPTSFTSWGQLAALDVLTAAVEVN</sequence>
<dbReference type="OrthoDB" id="9984024at2759"/>
<reference evidence="2" key="1">
    <citation type="submission" date="2014-04" db="EMBL/GenBank/DDBJ databases">
        <title>Evolutionary Origins and Diversification of the Mycorrhizal Mutualists.</title>
        <authorList>
            <consortium name="DOE Joint Genome Institute"/>
            <consortium name="Mycorrhizal Genomics Consortium"/>
            <person name="Kohler A."/>
            <person name="Kuo A."/>
            <person name="Nagy L.G."/>
            <person name="Floudas D."/>
            <person name="Copeland A."/>
            <person name="Barry K.W."/>
            <person name="Cichocki N."/>
            <person name="Veneault-Fourrey C."/>
            <person name="LaButti K."/>
            <person name="Lindquist E.A."/>
            <person name="Lipzen A."/>
            <person name="Lundell T."/>
            <person name="Morin E."/>
            <person name="Murat C."/>
            <person name="Riley R."/>
            <person name="Ohm R."/>
            <person name="Sun H."/>
            <person name="Tunlid A."/>
            <person name="Henrissat B."/>
            <person name="Grigoriev I.V."/>
            <person name="Hibbett D.S."/>
            <person name="Martin F."/>
        </authorList>
    </citation>
    <scope>NUCLEOTIDE SEQUENCE [LARGE SCALE GENOMIC DNA]</scope>
    <source>
        <strain evidence="2">FD-334 SS-4</strain>
    </source>
</reference>
<dbReference type="InterPro" id="IPR053169">
    <property type="entry name" value="MUG_Protein"/>
</dbReference>
<dbReference type="InterPro" id="IPR008928">
    <property type="entry name" value="6-hairpin_glycosidase_sf"/>
</dbReference>
<organism evidence="1 2">
    <name type="scientific">Hypholoma sublateritium (strain FD-334 SS-4)</name>
    <dbReference type="NCBI Taxonomy" id="945553"/>
    <lineage>
        <taxon>Eukaryota</taxon>
        <taxon>Fungi</taxon>
        <taxon>Dikarya</taxon>
        <taxon>Basidiomycota</taxon>
        <taxon>Agaricomycotina</taxon>
        <taxon>Agaricomycetes</taxon>
        <taxon>Agaricomycetidae</taxon>
        <taxon>Agaricales</taxon>
        <taxon>Agaricineae</taxon>
        <taxon>Strophariaceae</taxon>
        <taxon>Hypholoma</taxon>
    </lineage>
</organism>
<gene>
    <name evidence="1" type="ORF">HYPSUDRAFT_220630</name>
</gene>
<accession>A0A0D2LTN0</accession>